<sequence length="303" mass="31878">MTDFRVGIDLGGTKTEVILLNGKSQELFRTRIPTVRDDYPATLRDIASLVAQAEAAAGQNHLPVGIGIPGTVSRKTGFVKNANSTWLNGQPFQRDLSAFLQRDVKVTNDANCLAVSEATDGAGRGYEMVFAGILGTGCGAGIAYKGAPLVGPNGLAGEWGHNPLPWTSEAELTARPCYCGKAGCMETFLSGTGLCRSYQLATGEQVKGHDIVERAAQGEAIAQRVLANYYDQLARGLATVINSLDPDVIVLGGGASNIAAIYTEVPKLLPNYVFGRECDTPIVQAVHGDSSGVRGAAWLNPIA</sequence>
<evidence type="ECO:0000313" key="3">
    <source>
        <dbReference type="Proteomes" id="UP000216101"/>
    </source>
</evidence>
<dbReference type="PANTHER" id="PTHR18964">
    <property type="entry name" value="ROK (REPRESSOR, ORF, KINASE) FAMILY"/>
    <property type="match status" value="1"/>
</dbReference>
<dbReference type="CDD" id="cd24066">
    <property type="entry name" value="ASKHA_NBD_ROK_EcFRK-like"/>
    <property type="match status" value="1"/>
</dbReference>
<reference evidence="3" key="1">
    <citation type="submission" date="2017-05" db="EMBL/GenBank/DDBJ databases">
        <authorList>
            <person name="Barney B.M."/>
        </authorList>
    </citation>
    <scope>NUCLEOTIDE SEQUENCE [LARGE SCALE GENOMIC DNA]</scope>
    <source>
        <strain evidence="3">PSBB022</strain>
    </source>
</reference>
<comment type="caution">
    <text evidence="2">The sequence shown here is derived from an EMBL/GenBank/DDBJ whole genome shotgun (WGS) entry which is preliminary data.</text>
</comment>
<dbReference type="PANTHER" id="PTHR18964:SF174">
    <property type="entry name" value="D-ALLOSE KINASE-RELATED"/>
    <property type="match status" value="1"/>
</dbReference>
<dbReference type="AlphaFoldDB" id="A0A266Q3H9"/>
<dbReference type="Gene3D" id="3.30.420.40">
    <property type="match status" value="2"/>
</dbReference>
<proteinExistence type="predicted"/>
<dbReference type="Pfam" id="PF00480">
    <property type="entry name" value="ROK"/>
    <property type="match status" value="1"/>
</dbReference>
<dbReference type="RefSeq" id="WP_094985486.1">
    <property type="nucleotide sequence ID" value="NZ_NHNI01000002.1"/>
</dbReference>
<gene>
    <name evidence="2" type="ORF">CBP51_14460</name>
</gene>
<dbReference type="SUPFAM" id="SSF53067">
    <property type="entry name" value="Actin-like ATPase domain"/>
    <property type="match status" value="1"/>
</dbReference>
<dbReference type="EMBL" id="NHNI01000002">
    <property type="protein sequence ID" value="OZY84410.1"/>
    <property type="molecule type" value="Genomic_DNA"/>
</dbReference>
<name>A0A266Q3H9_9GAMM</name>
<dbReference type="GO" id="GO:0004396">
    <property type="term" value="F:hexokinase activity"/>
    <property type="evidence" value="ECO:0007669"/>
    <property type="project" value="TreeGrafter"/>
</dbReference>
<dbReference type="PROSITE" id="PS01125">
    <property type="entry name" value="ROK"/>
    <property type="match status" value="1"/>
</dbReference>
<evidence type="ECO:0000313" key="2">
    <source>
        <dbReference type="EMBL" id="OZY84410.1"/>
    </source>
</evidence>
<protein>
    <submittedName>
        <fullName evidence="2">Fructokinase</fullName>
    </submittedName>
</protein>
<keyword evidence="2" id="KW-0808">Transferase</keyword>
<accession>A0A266Q3H9</accession>
<dbReference type="InterPro" id="IPR000600">
    <property type="entry name" value="ROK"/>
</dbReference>
<organism evidence="2 3">
    <name type="scientific">Cellvibrio mixtus</name>
    <dbReference type="NCBI Taxonomy" id="39650"/>
    <lineage>
        <taxon>Bacteria</taxon>
        <taxon>Pseudomonadati</taxon>
        <taxon>Pseudomonadota</taxon>
        <taxon>Gammaproteobacteria</taxon>
        <taxon>Cellvibrionales</taxon>
        <taxon>Cellvibrionaceae</taxon>
        <taxon>Cellvibrio</taxon>
    </lineage>
</organism>
<keyword evidence="1" id="KW-0119">Carbohydrate metabolism</keyword>
<dbReference type="InterPro" id="IPR049874">
    <property type="entry name" value="ROK_cs"/>
</dbReference>
<keyword evidence="3" id="KW-1185">Reference proteome</keyword>
<dbReference type="STRING" id="1209072.GCA_000766945_02770"/>
<dbReference type="InterPro" id="IPR043129">
    <property type="entry name" value="ATPase_NBD"/>
</dbReference>
<evidence type="ECO:0000256" key="1">
    <source>
        <dbReference type="ARBA" id="ARBA00023277"/>
    </source>
</evidence>
<keyword evidence="2" id="KW-0418">Kinase</keyword>
<dbReference type="Proteomes" id="UP000216101">
    <property type="component" value="Unassembled WGS sequence"/>
</dbReference>